<feature type="region of interest" description="Disordered" evidence="7">
    <location>
        <begin position="194"/>
        <end position="252"/>
    </location>
</feature>
<comment type="subcellular location">
    <subcellularLocation>
        <location evidence="1">Membrane</location>
        <topology evidence="1">Multi-pass membrane protein</topology>
    </subcellularLocation>
</comment>
<evidence type="ECO:0000256" key="6">
    <source>
        <dbReference type="ARBA" id="ARBA00050768"/>
    </source>
</evidence>
<sequence>MAAAAAFIPTLVPEERCGVYDSTCQHLQLRHGGHTRQQTLPWLHTLVLEPSLPAHCEPTNDFLFRFGRAFHTCVPTPLAFTSNALGTLSIVAWLFAQLPQIYKNWSLGSTSGLSIYFLVEWCLGDISNLLGALFTHQAKWQVAIGGYYVFVDLCLVGQWIWYEKLKHGNMMRKAWLRRDSDRSHPGAMAEVIDGLSVDGSSSGGDRHSNDDTKKGKAASRPRIIFRQPTFERERKPSEHQASSSPSATPRGTTIHRVATASSSSPLPSPSPRTLLLLACLAALTHATPLPTPSHLTTSTTTQPTTRLETAGTILSWTSTALYLTSRLPQLLKNFSRKSTAGLSPTLFLAAFGGNFFYSAALLANPLAWSDFGPYGGGGWAGANGSQRSEWIAAALPFFLGAAGVLGLDGGVGVQFLLYGGRGDGGEEGDGREGKVLVLDAEAGRWRWRRASGWLRGWVPRVSSSSNGGGGGDGQGREGEEQGVGERTVLVPRGQVAEGRGEGYGTA</sequence>
<dbReference type="Gene3D" id="1.20.1280.290">
    <property type="match status" value="2"/>
</dbReference>
<feature type="transmembrane region" description="Helical" evidence="8">
    <location>
        <begin position="140"/>
        <end position="162"/>
    </location>
</feature>
<evidence type="ECO:0000313" key="9">
    <source>
        <dbReference type="EMBL" id="RMY79787.1"/>
    </source>
</evidence>
<accession>A0A3M7ETQ7</accession>
<dbReference type="EMBL" id="QWIQ01000676">
    <property type="protein sequence ID" value="RMY79787.1"/>
    <property type="molecule type" value="Genomic_DNA"/>
</dbReference>
<feature type="region of interest" description="Disordered" evidence="7">
    <location>
        <begin position="461"/>
        <end position="506"/>
    </location>
</feature>
<protein>
    <recommendedName>
        <fullName evidence="11">PQ-loop repeat-containing protein</fullName>
    </recommendedName>
</protein>
<evidence type="ECO:0008006" key="11">
    <source>
        <dbReference type="Google" id="ProtNLM"/>
    </source>
</evidence>
<dbReference type="PANTHER" id="PTHR16201:SF34">
    <property type="entry name" value="LYSOSOMAL AMINO ACID TRANSPORTER 1"/>
    <property type="match status" value="1"/>
</dbReference>
<dbReference type="Pfam" id="PF04193">
    <property type="entry name" value="PQ-loop"/>
    <property type="match status" value="2"/>
</dbReference>
<keyword evidence="2 8" id="KW-0812">Transmembrane</keyword>
<evidence type="ECO:0000313" key="10">
    <source>
        <dbReference type="Proteomes" id="UP000281468"/>
    </source>
</evidence>
<comment type="caution">
    <text evidence="9">The sequence shown here is derived from an EMBL/GenBank/DDBJ whole genome shotgun (WGS) entry which is preliminary data.</text>
</comment>
<dbReference type="GO" id="GO:0000329">
    <property type="term" value="C:fungal-type vacuole membrane"/>
    <property type="evidence" value="ECO:0007669"/>
    <property type="project" value="TreeGrafter"/>
</dbReference>
<gene>
    <name evidence="9" type="ORF">D0862_13026</name>
</gene>
<evidence type="ECO:0000256" key="2">
    <source>
        <dbReference type="ARBA" id="ARBA00022692"/>
    </source>
</evidence>
<comment type="catalytic activity">
    <reaction evidence="6">
        <text>L-histidine(out) + L-arginine(in) = L-histidine(in) + L-arginine(out)</text>
        <dbReference type="Rhea" id="RHEA:71063"/>
        <dbReference type="ChEBI" id="CHEBI:32682"/>
        <dbReference type="ChEBI" id="CHEBI:57595"/>
    </reaction>
</comment>
<keyword evidence="4 8" id="KW-0472">Membrane</keyword>
<evidence type="ECO:0000256" key="1">
    <source>
        <dbReference type="ARBA" id="ARBA00004141"/>
    </source>
</evidence>
<reference evidence="9 10" key="1">
    <citation type="journal article" date="2018" name="BMC Genomics">
        <title>Genomic evidence for intraspecific hybridization in a clonal and extremely halotolerant yeast.</title>
        <authorList>
            <person name="Gostincar C."/>
            <person name="Stajich J.E."/>
            <person name="Zupancic J."/>
            <person name="Zalar P."/>
            <person name="Gunde-Cimerman N."/>
        </authorList>
    </citation>
    <scope>NUCLEOTIDE SEQUENCE [LARGE SCALE GENOMIC DNA]</scope>
    <source>
        <strain evidence="9 10">EXF-171</strain>
    </source>
</reference>
<dbReference type="GO" id="GO:0015174">
    <property type="term" value="F:basic amino acid transmembrane transporter activity"/>
    <property type="evidence" value="ECO:0007669"/>
    <property type="project" value="TreeGrafter"/>
</dbReference>
<comment type="similarity">
    <text evidence="5">Belongs to the laat-1 family.</text>
</comment>
<organism evidence="9 10">
    <name type="scientific">Hortaea werneckii</name>
    <name type="common">Black yeast</name>
    <name type="synonym">Cladosporium werneckii</name>
    <dbReference type="NCBI Taxonomy" id="91943"/>
    <lineage>
        <taxon>Eukaryota</taxon>
        <taxon>Fungi</taxon>
        <taxon>Dikarya</taxon>
        <taxon>Ascomycota</taxon>
        <taxon>Pezizomycotina</taxon>
        <taxon>Dothideomycetes</taxon>
        <taxon>Dothideomycetidae</taxon>
        <taxon>Mycosphaerellales</taxon>
        <taxon>Teratosphaeriaceae</taxon>
        <taxon>Hortaea</taxon>
    </lineage>
</organism>
<dbReference type="AlphaFoldDB" id="A0A3M7ETQ7"/>
<feature type="transmembrane region" description="Helical" evidence="8">
    <location>
        <begin position="388"/>
        <end position="407"/>
    </location>
</feature>
<dbReference type="SMART" id="SM00679">
    <property type="entry name" value="CTNS"/>
    <property type="match status" value="2"/>
</dbReference>
<feature type="compositionally biased region" description="Basic and acidic residues" evidence="7">
    <location>
        <begin position="229"/>
        <end position="238"/>
    </location>
</feature>
<evidence type="ECO:0000256" key="3">
    <source>
        <dbReference type="ARBA" id="ARBA00022989"/>
    </source>
</evidence>
<dbReference type="FunFam" id="1.20.1280.290:FF:000009">
    <property type="entry name" value="PQ loop repeat family protein"/>
    <property type="match status" value="1"/>
</dbReference>
<evidence type="ECO:0000256" key="5">
    <source>
        <dbReference type="ARBA" id="ARBA00038039"/>
    </source>
</evidence>
<dbReference type="InterPro" id="IPR051415">
    <property type="entry name" value="LAAT-1"/>
</dbReference>
<feature type="transmembrane region" description="Helical" evidence="8">
    <location>
        <begin position="84"/>
        <end position="102"/>
    </location>
</feature>
<dbReference type="PANTHER" id="PTHR16201">
    <property type="entry name" value="SEVEN TRANSMEMBRANE PROTEIN 1-RELATED"/>
    <property type="match status" value="1"/>
</dbReference>
<feature type="compositionally biased region" description="Basic and acidic residues" evidence="7">
    <location>
        <begin position="204"/>
        <end position="214"/>
    </location>
</feature>
<keyword evidence="3 8" id="KW-1133">Transmembrane helix</keyword>
<dbReference type="VEuPathDB" id="FungiDB:BTJ68_12783"/>
<dbReference type="GO" id="GO:0034488">
    <property type="term" value="P:basic amino acid transmembrane export from vacuole"/>
    <property type="evidence" value="ECO:0007669"/>
    <property type="project" value="TreeGrafter"/>
</dbReference>
<dbReference type="InterPro" id="IPR006603">
    <property type="entry name" value="PQ-loop_rpt"/>
</dbReference>
<name>A0A3M7ETQ7_HORWE</name>
<proteinExistence type="inferred from homology"/>
<feature type="compositionally biased region" description="Polar residues" evidence="7">
    <location>
        <begin position="239"/>
        <end position="251"/>
    </location>
</feature>
<evidence type="ECO:0000256" key="4">
    <source>
        <dbReference type="ARBA" id="ARBA00023136"/>
    </source>
</evidence>
<evidence type="ECO:0000256" key="8">
    <source>
        <dbReference type="SAM" id="Phobius"/>
    </source>
</evidence>
<evidence type="ECO:0000256" key="7">
    <source>
        <dbReference type="SAM" id="MobiDB-lite"/>
    </source>
</evidence>
<dbReference type="Proteomes" id="UP000281468">
    <property type="component" value="Unassembled WGS sequence"/>
</dbReference>
<feature type="transmembrane region" description="Helical" evidence="8">
    <location>
        <begin position="346"/>
        <end position="368"/>
    </location>
</feature>